<proteinExistence type="predicted"/>
<organism evidence="2 3">
    <name type="scientific">Candidatus Cetobacterium colombiensis</name>
    <dbReference type="NCBI Taxonomy" id="3073100"/>
    <lineage>
        <taxon>Bacteria</taxon>
        <taxon>Fusobacteriati</taxon>
        <taxon>Fusobacteriota</taxon>
        <taxon>Fusobacteriia</taxon>
        <taxon>Fusobacteriales</taxon>
        <taxon>Fusobacteriaceae</taxon>
        <taxon>Cetobacterium</taxon>
    </lineage>
</organism>
<dbReference type="RefSeq" id="WP_320313982.1">
    <property type="nucleotide sequence ID" value="NZ_JAVIKH010000011.1"/>
</dbReference>
<sequence length="296" mass="34404">MSGKVMLFIFEGTSDNTTLAPYIDELIKECKLSLTVEIIRGDNTSAWIEEDGKKIKDKFKWTPSTIRQDMIGLVKNHISKNSSIPDLKPKDIYKIYYVTDTDDCFQYPEMIDKVNKSRCMKSIFGFDKLKLAPNVEIPIELIFFARDLEHVTIYNEVELTGEEKNELALKFSGDVFTTEGLFEYTFTRNGLKIWDTYSESYTGITKHVGRACNMNNLLEEISILRREKLELLEKEIEEKTSEILKIKDLATSKAKKELEKLNRQLKIKTKEKAALEQIIEKRENMLNIYLKNNPQD</sequence>
<comment type="caution">
    <text evidence="2">The sequence shown here is derived from an EMBL/GenBank/DDBJ whole genome shotgun (WGS) entry which is preliminary data.</text>
</comment>
<name>A0ABU4WAN3_9FUSO</name>
<keyword evidence="1" id="KW-0175">Coiled coil</keyword>
<protein>
    <submittedName>
        <fullName evidence="2">Uncharacterized protein</fullName>
    </submittedName>
</protein>
<evidence type="ECO:0000256" key="1">
    <source>
        <dbReference type="SAM" id="Coils"/>
    </source>
</evidence>
<dbReference type="Proteomes" id="UP001279681">
    <property type="component" value="Unassembled WGS sequence"/>
</dbReference>
<evidence type="ECO:0000313" key="3">
    <source>
        <dbReference type="Proteomes" id="UP001279681"/>
    </source>
</evidence>
<reference evidence="3" key="1">
    <citation type="submission" date="2023-07" db="EMBL/GenBank/DDBJ databases">
        <authorList>
            <person name="Colorado M.A."/>
            <person name="Villamil L.M."/>
            <person name="Melo J.F."/>
            <person name="Rodriguez J.A."/>
            <person name="Ruiz R.Y."/>
        </authorList>
    </citation>
    <scope>NUCLEOTIDE SEQUENCE [LARGE SCALE GENOMIC DNA]</scope>
    <source>
        <strain evidence="3">C33</strain>
    </source>
</reference>
<dbReference type="EMBL" id="JAVIKH010000011">
    <property type="protein sequence ID" value="MDX8336597.1"/>
    <property type="molecule type" value="Genomic_DNA"/>
</dbReference>
<keyword evidence="3" id="KW-1185">Reference proteome</keyword>
<evidence type="ECO:0000313" key="2">
    <source>
        <dbReference type="EMBL" id="MDX8336597.1"/>
    </source>
</evidence>
<feature type="coiled-coil region" evidence="1">
    <location>
        <begin position="214"/>
        <end position="278"/>
    </location>
</feature>
<accession>A0ABU4WAN3</accession>
<gene>
    <name evidence="2" type="ORF">RFV38_08820</name>
</gene>